<evidence type="ECO:0000256" key="3">
    <source>
        <dbReference type="ARBA" id="ARBA00022989"/>
    </source>
</evidence>
<dbReference type="InterPro" id="IPR007016">
    <property type="entry name" value="O-antigen_ligase-rel_domated"/>
</dbReference>
<organism evidence="7 8">
    <name type="scientific">Haliovirga abyssi</name>
    <dbReference type="NCBI Taxonomy" id="2996794"/>
    <lineage>
        <taxon>Bacteria</taxon>
        <taxon>Fusobacteriati</taxon>
        <taxon>Fusobacteriota</taxon>
        <taxon>Fusobacteriia</taxon>
        <taxon>Fusobacteriales</taxon>
        <taxon>Haliovirgaceae</taxon>
        <taxon>Haliovirga</taxon>
    </lineage>
</organism>
<feature type="transmembrane region" description="Helical" evidence="5">
    <location>
        <begin position="312"/>
        <end position="333"/>
    </location>
</feature>
<feature type="transmembrane region" description="Helical" evidence="5">
    <location>
        <begin position="114"/>
        <end position="134"/>
    </location>
</feature>
<dbReference type="KEGG" id="haby:HLVA_02510"/>
<evidence type="ECO:0000259" key="6">
    <source>
        <dbReference type="Pfam" id="PF04932"/>
    </source>
</evidence>
<accession>A0AAU9DBP5</accession>
<feature type="transmembrane region" description="Helical" evidence="5">
    <location>
        <begin position="64"/>
        <end position="93"/>
    </location>
</feature>
<dbReference type="InterPro" id="IPR051533">
    <property type="entry name" value="WaaL-like"/>
</dbReference>
<dbReference type="AlphaFoldDB" id="A0AAU9DBP5"/>
<feature type="transmembrane region" description="Helical" evidence="5">
    <location>
        <begin position="380"/>
        <end position="396"/>
    </location>
</feature>
<evidence type="ECO:0000313" key="8">
    <source>
        <dbReference type="Proteomes" id="UP001321582"/>
    </source>
</evidence>
<dbReference type="RefSeq" id="WP_307904628.1">
    <property type="nucleotide sequence ID" value="NZ_AP027059.1"/>
</dbReference>
<keyword evidence="7" id="KW-0436">Ligase</keyword>
<feature type="transmembrane region" description="Helical" evidence="5">
    <location>
        <begin position="353"/>
        <end position="374"/>
    </location>
</feature>
<feature type="transmembrane region" description="Helical" evidence="5">
    <location>
        <begin position="178"/>
        <end position="195"/>
    </location>
</feature>
<keyword evidence="2 5" id="KW-0812">Transmembrane</keyword>
<keyword evidence="8" id="KW-1185">Reference proteome</keyword>
<evidence type="ECO:0000313" key="7">
    <source>
        <dbReference type="EMBL" id="BDU49682.1"/>
    </source>
</evidence>
<evidence type="ECO:0000256" key="4">
    <source>
        <dbReference type="ARBA" id="ARBA00023136"/>
    </source>
</evidence>
<feature type="transmembrane region" description="Helical" evidence="5">
    <location>
        <begin position="222"/>
        <end position="237"/>
    </location>
</feature>
<dbReference type="PANTHER" id="PTHR37422">
    <property type="entry name" value="TEICHURONIC ACID BIOSYNTHESIS PROTEIN TUAE"/>
    <property type="match status" value="1"/>
</dbReference>
<sequence>MLNINKKKILEKIKILQEVGLYILALSFFVSTAGFNIGLGIIAIGTIVKLFIAPKDINLGNKNILYWFLFSYIVLAIWSLFSVGGIDSFIYHLNRQSRFIVILLIGEAIRDKRVFFRFLVFLGISISLSSFNGIFEHLKYPSKRIDSFLKLTHYGPALMEMLILFFAMIITKTYSYRYRIILFSSFYLLGITNILYMKTRAVWVGLFLGQLAIMFFNKKKRYFILSIVIILIIAFIGKETYLRRAESIGNIKTDTSNTTRMKLWKAGIYTFENNIIFGAGSNNDNSTPFFKQYIIKKSFKIFHFNGDPHNMYISFLAEYGLGGLLYMILIFYIIPKEFFRYYKARKRFDLDGIFYGVIGMTIGFYIVGIFWNIWYRDYHPSLGFFIGLGIFNFLYSNNERTENEKKIS</sequence>
<dbReference type="GO" id="GO:0016874">
    <property type="term" value="F:ligase activity"/>
    <property type="evidence" value="ECO:0007669"/>
    <property type="project" value="UniProtKB-KW"/>
</dbReference>
<dbReference type="PANTHER" id="PTHR37422:SF13">
    <property type="entry name" value="LIPOPOLYSACCHARIDE BIOSYNTHESIS PROTEIN PA4999-RELATED"/>
    <property type="match status" value="1"/>
</dbReference>
<name>A0AAU9DBP5_9FUSO</name>
<reference evidence="7 8" key="1">
    <citation type="submission" date="2022-11" db="EMBL/GenBank/DDBJ databases">
        <title>Haliovirga abyssi gen. nov., sp. nov., a mesophilic fermentative bacterium isolated from the Iheya North hydrothermal field and the proposal of Haliovirgaceae fam. nov.</title>
        <authorList>
            <person name="Miyazaki U."/>
            <person name="Tame A."/>
            <person name="Miyazaki J."/>
            <person name="Takai K."/>
            <person name="Sawayama S."/>
            <person name="Kitajima M."/>
            <person name="Okamoto A."/>
            <person name="Nakagawa S."/>
        </authorList>
    </citation>
    <scope>NUCLEOTIDE SEQUENCE [LARGE SCALE GENOMIC DNA]</scope>
    <source>
        <strain evidence="7 8">IC12</strain>
    </source>
</reference>
<feature type="domain" description="O-antigen ligase-related" evidence="6">
    <location>
        <begin position="188"/>
        <end position="327"/>
    </location>
</feature>
<feature type="transmembrane region" description="Helical" evidence="5">
    <location>
        <begin position="154"/>
        <end position="171"/>
    </location>
</feature>
<proteinExistence type="predicted"/>
<comment type="subcellular location">
    <subcellularLocation>
        <location evidence="1">Membrane</location>
        <topology evidence="1">Multi-pass membrane protein</topology>
    </subcellularLocation>
</comment>
<evidence type="ECO:0000256" key="2">
    <source>
        <dbReference type="ARBA" id="ARBA00022692"/>
    </source>
</evidence>
<gene>
    <name evidence="7" type="ORF">HLVA_02510</name>
</gene>
<evidence type="ECO:0000256" key="5">
    <source>
        <dbReference type="SAM" id="Phobius"/>
    </source>
</evidence>
<keyword evidence="3 5" id="KW-1133">Transmembrane helix</keyword>
<keyword evidence="4 5" id="KW-0472">Membrane</keyword>
<feature type="transmembrane region" description="Helical" evidence="5">
    <location>
        <begin position="21"/>
        <end position="52"/>
    </location>
</feature>
<dbReference type="GO" id="GO:0016020">
    <property type="term" value="C:membrane"/>
    <property type="evidence" value="ECO:0007669"/>
    <property type="project" value="UniProtKB-SubCell"/>
</dbReference>
<evidence type="ECO:0000256" key="1">
    <source>
        <dbReference type="ARBA" id="ARBA00004141"/>
    </source>
</evidence>
<dbReference type="Proteomes" id="UP001321582">
    <property type="component" value="Chromosome"/>
</dbReference>
<dbReference type="EMBL" id="AP027059">
    <property type="protein sequence ID" value="BDU49682.1"/>
    <property type="molecule type" value="Genomic_DNA"/>
</dbReference>
<dbReference type="Pfam" id="PF04932">
    <property type="entry name" value="Wzy_C"/>
    <property type="match status" value="1"/>
</dbReference>
<protein>
    <submittedName>
        <fullName evidence="7">Ligase</fullName>
    </submittedName>
</protein>